<accession>A0A0A2C2K4</accession>
<dbReference type="PANTHER" id="PTHR34943">
    <property type="match status" value="1"/>
</dbReference>
<proteinExistence type="predicted"/>
<dbReference type="Pfam" id="PF11152">
    <property type="entry name" value="CCB2_CCB4"/>
    <property type="match status" value="1"/>
</dbReference>
<dbReference type="GO" id="GO:0010190">
    <property type="term" value="P:cytochrome b6f complex assembly"/>
    <property type="evidence" value="ECO:0007669"/>
    <property type="project" value="TreeGrafter"/>
</dbReference>
<gene>
    <name evidence="1" type="ORF">EV03_2155</name>
</gene>
<dbReference type="RefSeq" id="WP_036907609.1">
    <property type="nucleotide sequence ID" value="NZ_CP138967.1"/>
</dbReference>
<comment type="caution">
    <text evidence="1">The sequence shown here is derived from an EMBL/GenBank/DDBJ whole genome shotgun (WGS) entry which is preliminary data.</text>
</comment>
<dbReference type="EMBL" id="JNAX01000015">
    <property type="protein sequence ID" value="KGG19767.1"/>
    <property type="molecule type" value="Genomic_DNA"/>
</dbReference>
<name>A0A0A2C2K4_PROMR</name>
<evidence type="ECO:0000313" key="2">
    <source>
        <dbReference type="Proteomes" id="UP000030392"/>
    </source>
</evidence>
<reference evidence="2" key="1">
    <citation type="journal article" date="2014" name="Sci. Data">
        <title>Genomes of diverse isolates of the marine cyanobacterium Prochlorococcus.</title>
        <authorList>
            <person name="Biller S."/>
            <person name="Berube P."/>
            <person name="Thompson J."/>
            <person name="Kelly L."/>
            <person name="Roggensack S."/>
            <person name="Awad L."/>
            <person name="Roache-Johnson K."/>
            <person name="Ding H."/>
            <person name="Giovannoni S.J."/>
            <person name="Moore L.R."/>
            <person name="Chisholm S.W."/>
        </authorList>
    </citation>
    <scope>NUCLEOTIDE SEQUENCE [LARGE SCALE GENOMIC DNA]</scope>
    <source>
        <strain evidence="2">PAC1</strain>
    </source>
</reference>
<protein>
    <recommendedName>
        <fullName evidence="3">Cofactor assembly of complex C subunit B</fullName>
    </recommendedName>
</protein>
<evidence type="ECO:0008006" key="3">
    <source>
        <dbReference type="Google" id="ProtNLM"/>
    </source>
</evidence>
<dbReference type="InterPro" id="IPR044705">
    <property type="entry name" value="CCB4"/>
</dbReference>
<dbReference type="AlphaFoldDB" id="A0A0A2C2K4"/>
<dbReference type="Proteomes" id="UP000030392">
    <property type="component" value="Unassembled WGS sequence"/>
</dbReference>
<evidence type="ECO:0000313" key="1">
    <source>
        <dbReference type="EMBL" id="KGG19767.1"/>
    </source>
</evidence>
<dbReference type="InterPro" id="IPR021325">
    <property type="entry name" value="CCB2/CCB4"/>
</dbReference>
<organism evidence="1 2">
    <name type="scientific">Prochlorococcus marinus str. PAC1</name>
    <dbReference type="NCBI Taxonomy" id="59924"/>
    <lineage>
        <taxon>Bacteria</taxon>
        <taxon>Bacillati</taxon>
        <taxon>Cyanobacteriota</taxon>
        <taxon>Cyanophyceae</taxon>
        <taxon>Synechococcales</taxon>
        <taxon>Prochlorococcaceae</taxon>
        <taxon>Prochlorococcus</taxon>
    </lineage>
</organism>
<sequence>MYKISSLVIIFGAFLLILSIINIATTNQVNPSLVRAETISGISSIALITIGYLWTEINPKQPSKAKLNGKEGFELCNELSEDQRNELAWGSKQILTATAASTILIYWDNRVILKRGLISNNKFKPGEICNRAIDQKRLISLVNTELFPGREEFDDVLTDLPAVIVYPLSNRGLTIVGGWSKRSFTNSDEKWISGWSDKLYVLLSK</sequence>
<dbReference type="PANTHER" id="PTHR34943:SF2">
    <property type="entry name" value="PROTEIN COFACTOR ASSEMBLY OF COMPLEX C SUBUNIT B CCB4, CHLOROPLASTIC"/>
    <property type="match status" value="1"/>
</dbReference>